<reference evidence="2 3" key="1">
    <citation type="journal article" date="2022" name="Nat. Ecol. Evol.">
        <title>A masculinizing supergene underlies an exaggerated male reproductive morph in a spider.</title>
        <authorList>
            <person name="Hendrickx F."/>
            <person name="De Corte Z."/>
            <person name="Sonet G."/>
            <person name="Van Belleghem S.M."/>
            <person name="Kostlbacher S."/>
            <person name="Vangestel C."/>
        </authorList>
    </citation>
    <scope>NUCLEOTIDE SEQUENCE [LARGE SCALE GENOMIC DNA]</scope>
    <source>
        <strain evidence="2">W744_W776</strain>
    </source>
</reference>
<comment type="caution">
    <text evidence="2">The sequence shown here is derived from an EMBL/GenBank/DDBJ whole genome shotgun (WGS) entry which is preliminary data.</text>
</comment>
<evidence type="ECO:0000313" key="1">
    <source>
        <dbReference type="EMBL" id="KAG8176851.1"/>
    </source>
</evidence>
<sequence length="88" mass="10728">MAFESKYLSVEQYLRRLSGLDKERQEVDKEVDVETVDEPITNRFDNPKSKVLPTECERNFRNTKLFRETEQEDFDLIWIYFLGFIKHY</sequence>
<name>A0AAV6TZ75_9ARAC</name>
<dbReference type="AlphaFoldDB" id="A0AAV6TZ75"/>
<protein>
    <submittedName>
        <fullName evidence="2">Uncharacterized protein</fullName>
    </submittedName>
</protein>
<organism evidence="2 3">
    <name type="scientific">Oedothorax gibbosus</name>
    <dbReference type="NCBI Taxonomy" id="931172"/>
    <lineage>
        <taxon>Eukaryota</taxon>
        <taxon>Metazoa</taxon>
        <taxon>Ecdysozoa</taxon>
        <taxon>Arthropoda</taxon>
        <taxon>Chelicerata</taxon>
        <taxon>Arachnida</taxon>
        <taxon>Araneae</taxon>
        <taxon>Araneomorphae</taxon>
        <taxon>Entelegynae</taxon>
        <taxon>Araneoidea</taxon>
        <taxon>Linyphiidae</taxon>
        <taxon>Erigoninae</taxon>
        <taxon>Oedothorax</taxon>
    </lineage>
</organism>
<accession>A0AAV6TZ75</accession>
<dbReference type="EMBL" id="JAFNEN010000847">
    <property type="protein sequence ID" value="KAG8176853.1"/>
    <property type="molecule type" value="Genomic_DNA"/>
</dbReference>
<evidence type="ECO:0000313" key="3">
    <source>
        <dbReference type="Proteomes" id="UP000827092"/>
    </source>
</evidence>
<dbReference type="Proteomes" id="UP000827092">
    <property type="component" value="Unassembled WGS sequence"/>
</dbReference>
<keyword evidence="3" id="KW-1185">Reference proteome</keyword>
<evidence type="ECO:0000313" key="2">
    <source>
        <dbReference type="EMBL" id="KAG8176853.1"/>
    </source>
</evidence>
<gene>
    <name evidence="1" type="ORF">JTE90_027155</name>
    <name evidence="2" type="ORF">JTE90_027157</name>
</gene>
<proteinExistence type="predicted"/>
<dbReference type="EMBL" id="JAFNEN010000847">
    <property type="protein sequence ID" value="KAG8176851.1"/>
    <property type="molecule type" value="Genomic_DNA"/>
</dbReference>